<evidence type="ECO:0000313" key="2">
    <source>
        <dbReference type="EMBL" id="GMI46041.1"/>
    </source>
</evidence>
<comment type="caution">
    <text evidence="2">The sequence shown here is derived from an EMBL/GenBank/DDBJ whole genome shotgun (WGS) entry which is preliminary data.</text>
</comment>
<sequence length="95" mass="10809">MRHAGYPITKGTRWIAVLFCYVEGYGYGEFLNEQRGKGEEEEEVRGEREVGGRGEGKVRPSGDIEGGYVVYRQTVELANLLERNDYEEEEEEEGG</sequence>
<dbReference type="AlphaFoldDB" id="A0A9W7GJT4"/>
<evidence type="ECO:0000256" key="1">
    <source>
        <dbReference type="SAM" id="MobiDB-lite"/>
    </source>
</evidence>
<protein>
    <submittedName>
        <fullName evidence="2">Uncharacterized protein</fullName>
    </submittedName>
</protein>
<accession>A0A9W7GJT4</accession>
<dbReference type="OrthoDB" id="69177at2759"/>
<reference evidence="3" key="1">
    <citation type="journal article" date="2023" name="Commun. Biol.">
        <title>Genome analysis of Parmales, the sister group of diatoms, reveals the evolutionary specialization of diatoms from phago-mixotrophs to photoautotrophs.</title>
        <authorList>
            <person name="Ban H."/>
            <person name="Sato S."/>
            <person name="Yoshikawa S."/>
            <person name="Yamada K."/>
            <person name="Nakamura Y."/>
            <person name="Ichinomiya M."/>
            <person name="Sato N."/>
            <person name="Blanc-Mathieu R."/>
            <person name="Endo H."/>
            <person name="Kuwata A."/>
            <person name="Ogata H."/>
        </authorList>
    </citation>
    <scope>NUCLEOTIDE SEQUENCE [LARGE SCALE GENOMIC DNA]</scope>
</reference>
<feature type="region of interest" description="Disordered" evidence="1">
    <location>
        <begin position="34"/>
        <end position="61"/>
    </location>
</feature>
<dbReference type="Proteomes" id="UP001165065">
    <property type="component" value="Unassembled WGS sequence"/>
</dbReference>
<keyword evidence="3" id="KW-1185">Reference proteome</keyword>
<gene>
    <name evidence="2" type="ORF">TrCOL_g13584</name>
</gene>
<dbReference type="EMBL" id="BRYA01000277">
    <property type="protein sequence ID" value="GMI46041.1"/>
    <property type="molecule type" value="Genomic_DNA"/>
</dbReference>
<proteinExistence type="predicted"/>
<name>A0A9W7GJT4_9STRA</name>
<feature type="compositionally biased region" description="Basic and acidic residues" evidence="1">
    <location>
        <begin position="45"/>
        <end position="61"/>
    </location>
</feature>
<organism evidence="2 3">
    <name type="scientific">Triparma columacea</name>
    <dbReference type="NCBI Taxonomy" id="722753"/>
    <lineage>
        <taxon>Eukaryota</taxon>
        <taxon>Sar</taxon>
        <taxon>Stramenopiles</taxon>
        <taxon>Ochrophyta</taxon>
        <taxon>Bolidophyceae</taxon>
        <taxon>Parmales</taxon>
        <taxon>Triparmaceae</taxon>
        <taxon>Triparma</taxon>
    </lineage>
</organism>
<evidence type="ECO:0000313" key="3">
    <source>
        <dbReference type="Proteomes" id="UP001165065"/>
    </source>
</evidence>